<dbReference type="AlphaFoldDB" id="A0A7X4KGP3"/>
<evidence type="ECO:0000313" key="2">
    <source>
        <dbReference type="EMBL" id="MYM73686.1"/>
    </source>
</evidence>
<keyword evidence="1" id="KW-0732">Signal</keyword>
<dbReference type="Proteomes" id="UP000469734">
    <property type="component" value="Unassembled WGS sequence"/>
</dbReference>
<accession>A0A7X4KGP3</accession>
<dbReference type="EMBL" id="WWCR01000016">
    <property type="protein sequence ID" value="MYM73686.1"/>
    <property type="molecule type" value="Genomic_DNA"/>
</dbReference>
<protein>
    <recommendedName>
        <fullName evidence="4">Lipoprotein</fullName>
    </recommendedName>
</protein>
<dbReference type="PROSITE" id="PS51257">
    <property type="entry name" value="PROKAR_LIPOPROTEIN"/>
    <property type="match status" value="1"/>
</dbReference>
<organism evidence="2 3">
    <name type="scientific">Duganella margarita</name>
    <dbReference type="NCBI Taxonomy" id="2692170"/>
    <lineage>
        <taxon>Bacteria</taxon>
        <taxon>Pseudomonadati</taxon>
        <taxon>Pseudomonadota</taxon>
        <taxon>Betaproteobacteria</taxon>
        <taxon>Burkholderiales</taxon>
        <taxon>Oxalobacteraceae</taxon>
        <taxon>Telluria group</taxon>
        <taxon>Duganella</taxon>
    </lineage>
</organism>
<evidence type="ECO:0000313" key="3">
    <source>
        <dbReference type="Proteomes" id="UP000469734"/>
    </source>
</evidence>
<feature type="chain" id="PRO_5030989074" description="Lipoprotein" evidence="1">
    <location>
        <begin position="22"/>
        <end position="204"/>
    </location>
</feature>
<proteinExistence type="predicted"/>
<evidence type="ECO:0000256" key="1">
    <source>
        <dbReference type="SAM" id="SignalP"/>
    </source>
</evidence>
<feature type="signal peptide" evidence="1">
    <location>
        <begin position="1"/>
        <end position="21"/>
    </location>
</feature>
<evidence type="ECO:0008006" key="4">
    <source>
        <dbReference type="Google" id="ProtNLM"/>
    </source>
</evidence>
<reference evidence="2 3" key="1">
    <citation type="submission" date="2019-12" db="EMBL/GenBank/DDBJ databases">
        <title>Novel species isolated from a subtropical stream in China.</title>
        <authorList>
            <person name="Lu H."/>
        </authorList>
    </citation>
    <scope>NUCLEOTIDE SEQUENCE [LARGE SCALE GENOMIC DNA]</scope>
    <source>
        <strain evidence="2 3">FT134W</strain>
    </source>
</reference>
<gene>
    <name evidence="2" type="ORF">GTP56_15950</name>
</gene>
<dbReference type="RefSeq" id="WP_161050787.1">
    <property type="nucleotide sequence ID" value="NZ_WWCR01000016.1"/>
</dbReference>
<sequence>MSTKKALPLLLLSFLFGCGQADSAPVVGLWENHAVVNTQMKVLARPNYVFTDRQLTEPTVFTGLQNDSAEMVVVCCVKVSKLTAVDLKAVLQKYAADTDFTQHMKTIKGLPYVYEAEPVDSKQWTSLMQTVMGIAANKNDPSPYSVPVIGAAFEKKETLPLAFQVGGQKARLTSKKTADGNAISYQFTLDGKVTTFSEPAEPHD</sequence>
<comment type="caution">
    <text evidence="2">The sequence shown here is derived from an EMBL/GenBank/DDBJ whole genome shotgun (WGS) entry which is preliminary data.</text>
</comment>
<name>A0A7X4KGP3_9BURK</name>